<evidence type="ECO:0000313" key="5">
    <source>
        <dbReference type="EMBL" id="SOD91724.1"/>
    </source>
</evidence>
<dbReference type="AlphaFoldDB" id="A0A286G9Q8"/>
<dbReference type="InterPro" id="IPR053142">
    <property type="entry name" value="PchR_regulatory_protein"/>
</dbReference>
<gene>
    <name evidence="5" type="ORF">SAMN05421508_10275</name>
</gene>
<dbReference type="RefSeq" id="WP_097277864.1">
    <property type="nucleotide sequence ID" value="NZ_OCNJ01000002.1"/>
</dbReference>
<dbReference type="InterPro" id="IPR009057">
    <property type="entry name" value="Homeodomain-like_sf"/>
</dbReference>
<feature type="domain" description="HTH araC/xylS-type" evidence="4">
    <location>
        <begin position="235"/>
        <end position="332"/>
    </location>
</feature>
<accession>A0A286G9Q8</accession>
<dbReference type="InterPro" id="IPR018060">
    <property type="entry name" value="HTH_AraC"/>
</dbReference>
<dbReference type="Pfam" id="PF12833">
    <property type="entry name" value="HTH_18"/>
    <property type="match status" value="1"/>
</dbReference>
<dbReference type="OrthoDB" id="6670788at2"/>
<protein>
    <submittedName>
        <fullName evidence="5">AraC-type DNA-binding protein</fullName>
    </submittedName>
</protein>
<keyword evidence="1" id="KW-0805">Transcription regulation</keyword>
<evidence type="ECO:0000256" key="1">
    <source>
        <dbReference type="ARBA" id="ARBA00023015"/>
    </source>
</evidence>
<dbReference type="PROSITE" id="PS00041">
    <property type="entry name" value="HTH_ARAC_FAMILY_1"/>
    <property type="match status" value="1"/>
</dbReference>
<keyword evidence="6" id="KW-1185">Reference proteome</keyword>
<dbReference type="InterPro" id="IPR018062">
    <property type="entry name" value="HTH_AraC-typ_CS"/>
</dbReference>
<evidence type="ECO:0000256" key="3">
    <source>
        <dbReference type="ARBA" id="ARBA00023163"/>
    </source>
</evidence>
<dbReference type="GO" id="GO:0043565">
    <property type="term" value="F:sequence-specific DNA binding"/>
    <property type="evidence" value="ECO:0007669"/>
    <property type="project" value="InterPro"/>
</dbReference>
<keyword evidence="2 5" id="KW-0238">DNA-binding</keyword>
<sequence>MRLHDGQNAGQAALSWQDLAALTQDHGFSLVAPDLRPQDPAVRGLFVRRTLRSGLSVHMSDAVDLHDLTTRVVGRPGTTLTVFLHGRAAVTLGSRAYELGAGRDGGGRPVPQAALYSLAEADLFERRGIRGQHLRKVALRLPPGWLSGAGLSGDAARLAARLDHEHAALTTLPVPPEVVRLAESMLTESASACRGCGDLMQESRALELLARVLEAASGAASAGTAPPHHADARLRAAQEFLAAHLDQDVTLAEAASAACVSVSTLQRLFRDRLGVPVYEYLRRLRLAEARRFLERGEGPVTEAALRAGYTSPANFATAFKREFGIPPSRCRG</sequence>
<organism evidence="5 6">
    <name type="scientific">Caenispirillum bisanense</name>
    <dbReference type="NCBI Taxonomy" id="414052"/>
    <lineage>
        <taxon>Bacteria</taxon>
        <taxon>Pseudomonadati</taxon>
        <taxon>Pseudomonadota</taxon>
        <taxon>Alphaproteobacteria</taxon>
        <taxon>Rhodospirillales</taxon>
        <taxon>Novispirillaceae</taxon>
        <taxon>Caenispirillum</taxon>
    </lineage>
</organism>
<dbReference type="PRINTS" id="PR00032">
    <property type="entry name" value="HTHARAC"/>
</dbReference>
<dbReference type="SUPFAM" id="SSF46689">
    <property type="entry name" value="Homeodomain-like"/>
    <property type="match status" value="2"/>
</dbReference>
<proteinExistence type="predicted"/>
<evidence type="ECO:0000256" key="2">
    <source>
        <dbReference type="ARBA" id="ARBA00023125"/>
    </source>
</evidence>
<dbReference type="EMBL" id="OCNJ01000002">
    <property type="protein sequence ID" value="SOD91724.1"/>
    <property type="molecule type" value="Genomic_DNA"/>
</dbReference>
<dbReference type="Gene3D" id="1.10.10.60">
    <property type="entry name" value="Homeodomain-like"/>
    <property type="match status" value="1"/>
</dbReference>
<reference evidence="5 6" key="1">
    <citation type="submission" date="2017-09" db="EMBL/GenBank/DDBJ databases">
        <authorList>
            <person name="Ehlers B."/>
            <person name="Leendertz F.H."/>
        </authorList>
    </citation>
    <scope>NUCLEOTIDE SEQUENCE [LARGE SCALE GENOMIC DNA]</scope>
    <source>
        <strain evidence="5 6">USBA 140</strain>
    </source>
</reference>
<evidence type="ECO:0000259" key="4">
    <source>
        <dbReference type="PROSITE" id="PS01124"/>
    </source>
</evidence>
<name>A0A286G9Q8_9PROT</name>
<dbReference type="PANTHER" id="PTHR47893:SF1">
    <property type="entry name" value="REGULATORY PROTEIN PCHR"/>
    <property type="match status" value="1"/>
</dbReference>
<dbReference type="Proteomes" id="UP000219621">
    <property type="component" value="Unassembled WGS sequence"/>
</dbReference>
<dbReference type="SMART" id="SM00342">
    <property type="entry name" value="HTH_ARAC"/>
    <property type="match status" value="1"/>
</dbReference>
<evidence type="ECO:0000313" key="6">
    <source>
        <dbReference type="Proteomes" id="UP000219621"/>
    </source>
</evidence>
<dbReference type="GO" id="GO:0003700">
    <property type="term" value="F:DNA-binding transcription factor activity"/>
    <property type="evidence" value="ECO:0007669"/>
    <property type="project" value="InterPro"/>
</dbReference>
<dbReference type="InterPro" id="IPR020449">
    <property type="entry name" value="Tscrpt_reg_AraC-type_HTH"/>
</dbReference>
<dbReference type="PROSITE" id="PS01124">
    <property type="entry name" value="HTH_ARAC_FAMILY_2"/>
    <property type="match status" value="1"/>
</dbReference>
<dbReference type="PANTHER" id="PTHR47893">
    <property type="entry name" value="REGULATORY PROTEIN PCHR"/>
    <property type="match status" value="1"/>
</dbReference>
<keyword evidence="3" id="KW-0804">Transcription</keyword>